<organism evidence="3 4">
    <name type="scientific">Uncinocarpus reesii (strain UAMH 1704)</name>
    <dbReference type="NCBI Taxonomy" id="336963"/>
    <lineage>
        <taxon>Eukaryota</taxon>
        <taxon>Fungi</taxon>
        <taxon>Dikarya</taxon>
        <taxon>Ascomycota</taxon>
        <taxon>Pezizomycotina</taxon>
        <taxon>Eurotiomycetes</taxon>
        <taxon>Eurotiomycetidae</taxon>
        <taxon>Onygenales</taxon>
        <taxon>Onygenaceae</taxon>
        <taxon>Uncinocarpus</taxon>
    </lineage>
</organism>
<dbReference type="InParanoid" id="C4JYH6"/>
<evidence type="ECO:0000313" key="4">
    <source>
        <dbReference type="Proteomes" id="UP000002058"/>
    </source>
</evidence>
<evidence type="ECO:0000259" key="2">
    <source>
        <dbReference type="Pfam" id="PF07687"/>
    </source>
</evidence>
<dbReference type="STRING" id="336963.C4JYH6"/>
<keyword evidence="4" id="KW-1185">Reference proteome</keyword>
<dbReference type="VEuPathDB" id="FungiDB:UREG_07227"/>
<evidence type="ECO:0000256" key="1">
    <source>
        <dbReference type="ARBA" id="ARBA00006247"/>
    </source>
</evidence>
<sequence>MAQDDQQARTFLRNAIAKHQDALITTTTALVRIPSPNPPGHTAHVADAAIKLLQSIPHAHVSRHETAPGLVSVVARIPSGRPGKRLVFNGHLDTYPLCEDLHWTVPPTGGVHKDGKIYGRGVCDMKGGIAASITAARMLAEHRDLWRGEIVITLAGDEENMGSLGTKWLLDNVEEAKGDAVICGDVGSARVVRFGEKGFVWIAVEAEGVAAHGAHVHKGVNAVRHLRKALDAVESLEGTVVDGPRDVGEAIDAAAIVSESLSGEVMRGRNVIFACRWVFRRMTS</sequence>
<feature type="domain" description="Peptidase M20 dimerisation" evidence="2">
    <location>
        <begin position="195"/>
        <end position="238"/>
    </location>
</feature>
<dbReference type="Proteomes" id="UP000002058">
    <property type="component" value="Unassembled WGS sequence"/>
</dbReference>
<dbReference type="SUPFAM" id="SSF53187">
    <property type="entry name" value="Zn-dependent exopeptidases"/>
    <property type="match status" value="1"/>
</dbReference>
<reference evidence="4" key="1">
    <citation type="journal article" date="2009" name="Genome Res.">
        <title>Comparative genomic analyses of the human fungal pathogens Coccidioides and their relatives.</title>
        <authorList>
            <person name="Sharpton T.J."/>
            <person name="Stajich J.E."/>
            <person name="Rounsley S.D."/>
            <person name="Gardner M.J."/>
            <person name="Wortman J.R."/>
            <person name="Jordar V.S."/>
            <person name="Maiti R."/>
            <person name="Kodira C.D."/>
            <person name="Neafsey D.E."/>
            <person name="Zeng Q."/>
            <person name="Hung C.-Y."/>
            <person name="McMahan C."/>
            <person name="Muszewska A."/>
            <person name="Grynberg M."/>
            <person name="Mandel M.A."/>
            <person name="Kellner E.M."/>
            <person name="Barker B.M."/>
            <person name="Galgiani J.N."/>
            <person name="Orbach M.J."/>
            <person name="Kirkland T.N."/>
            <person name="Cole G.T."/>
            <person name="Henn M.R."/>
            <person name="Birren B.W."/>
            <person name="Taylor J.W."/>
        </authorList>
    </citation>
    <scope>NUCLEOTIDE SEQUENCE [LARGE SCALE GENOMIC DNA]</scope>
    <source>
        <strain evidence="4">UAMH 1704</strain>
    </source>
</reference>
<evidence type="ECO:0000313" key="3">
    <source>
        <dbReference type="EMBL" id="EEP82362.1"/>
    </source>
</evidence>
<gene>
    <name evidence="3" type="ORF">UREG_07227</name>
</gene>
<dbReference type="InterPro" id="IPR002933">
    <property type="entry name" value="Peptidase_M20"/>
</dbReference>
<dbReference type="InterPro" id="IPR011650">
    <property type="entry name" value="Peptidase_M20_dimer"/>
</dbReference>
<dbReference type="HOGENOM" id="CLU_021802_2_3_1"/>
<dbReference type="Gene3D" id="3.30.70.360">
    <property type="match status" value="1"/>
</dbReference>
<protein>
    <recommendedName>
        <fullName evidence="2">Peptidase M20 dimerisation domain-containing protein</fullName>
    </recommendedName>
</protein>
<dbReference type="OrthoDB" id="10059875at2759"/>
<dbReference type="eggNOG" id="KOG2275">
    <property type="taxonomic scope" value="Eukaryota"/>
</dbReference>
<dbReference type="GO" id="GO:0016787">
    <property type="term" value="F:hydrolase activity"/>
    <property type="evidence" value="ECO:0007669"/>
    <property type="project" value="InterPro"/>
</dbReference>
<proteinExistence type="inferred from homology"/>
<dbReference type="Gene3D" id="3.40.630.10">
    <property type="entry name" value="Zn peptidases"/>
    <property type="match status" value="1"/>
</dbReference>
<dbReference type="Pfam" id="PF07687">
    <property type="entry name" value="M20_dimer"/>
    <property type="match status" value="1"/>
</dbReference>
<dbReference type="InterPro" id="IPR050072">
    <property type="entry name" value="Peptidase_M20A"/>
</dbReference>
<dbReference type="KEGG" id="ure:UREG_07227"/>
<accession>C4JYH6</accession>
<dbReference type="EMBL" id="CH476619">
    <property type="protein sequence ID" value="EEP82362.1"/>
    <property type="molecule type" value="Genomic_DNA"/>
</dbReference>
<dbReference type="Pfam" id="PF01546">
    <property type="entry name" value="Peptidase_M20"/>
    <property type="match status" value="1"/>
</dbReference>
<name>C4JYH6_UNCRE</name>
<dbReference type="PANTHER" id="PTHR43808">
    <property type="entry name" value="ACETYLORNITHINE DEACETYLASE"/>
    <property type="match status" value="1"/>
</dbReference>
<dbReference type="GeneID" id="8439829"/>
<dbReference type="RefSeq" id="XP_002582454.1">
    <property type="nucleotide sequence ID" value="XM_002582408.1"/>
</dbReference>
<comment type="similarity">
    <text evidence="1">Belongs to the peptidase M20A family.</text>
</comment>
<dbReference type="PANTHER" id="PTHR43808:SF32">
    <property type="entry name" value="ARGE_DAPE-RELATED DEACYLASE"/>
    <property type="match status" value="1"/>
</dbReference>
<dbReference type="AlphaFoldDB" id="C4JYH6"/>